<evidence type="ECO:0008006" key="4">
    <source>
        <dbReference type="Google" id="ProtNLM"/>
    </source>
</evidence>
<feature type="region of interest" description="Disordered" evidence="1">
    <location>
        <begin position="215"/>
        <end position="261"/>
    </location>
</feature>
<evidence type="ECO:0000313" key="2">
    <source>
        <dbReference type="EMBL" id="MFC0587841.1"/>
    </source>
</evidence>
<dbReference type="RefSeq" id="WP_379479365.1">
    <property type="nucleotide sequence ID" value="NZ_JBHLTL010000001.1"/>
</dbReference>
<feature type="compositionally biased region" description="Acidic residues" evidence="1">
    <location>
        <begin position="222"/>
        <end position="238"/>
    </location>
</feature>
<comment type="caution">
    <text evidence="2">The sequence shown here is derived from an EMBL/GenBank/DDBJ whole genome shotgun (WGS) entry which is preliminary data.</text>
</comment>
<sequence>MTIDKRRPSRRAAPLPQFTPVPRQCQRHDGWTEERQRGFIEALADTGSVKAAAHRVNMTPEGAYLLRRHPQARSFRTAWEAALALGVQQLEDIAMERALHGTEVPVYSYGKLIGSRIVHNDRLLMFLLRNRAPTRFAADGRATARRSALHDPAEANRLSRLKAQWRKEWEAERAAASAKSSEELIESINAKLEKIKERRHAAMTPQTRALHDAYHAALAADEAAEEAAEADAREDDEPAPTHRLEWRDYRTDDDNRPETNS</sequence>
<reference evidence="2 3" key="1">
    <citation type="submission" date="2024-09" db="EMBL/GenBank/DDBJ databases">
        <authorList>
            <person name="Sun Q."/>
            <person name="Mori K."/>
        </authorList>
    </citation>
    <scope>NUCLEOTIDE SEQUENCE [LARGE SCALE GENOMIC DNA]</scope>
    <source>
        <strain evidence="2 3">NCAIM B.02537</strain>
    </source>
</reference>
<keyword evidence="3" id="KW-1185">Reference proteome</keyword>
<protein>
    <recommendedName>
        <fullName evidence="4">Terminase small subunit</fullName>
    </recommendedName>
</protein>
<organism evidence="2 3">
    <name type="scientific">Novosphingobium aquiterrae</name>
    <dbReference type="NCBI Taxonomy" id="624388"/>
    <lineage>
        <taxon>Bacteria</taxon>
        <taxon>Pseudomonadati</taxon>
        <taxon>Pseudomonadota</taxon>
        <taxon>Alphaproteobacteria</taxon>
        <taxon>Sphingomonadales</taxon>
        <taxon>Sphingomonadaceae</taxon>
        <taxon>Novosphingobium</taxon>
    </lineage>
</organism>
<dbReference type="EMBL" id="JBHLTL010000001">
    <property type="protein sequence ID" value="MFC0587841.1"/>
    <property type="molecule type" value="Genomic_DNA"/>
</dbReference>
<evidence type="ECO:0000256" key="1">
    <source>
        <dbReference type="SAM" id="MobiDB-lite"/>
    </source>
</evidence>
<gene>
    <name evidence="2" type="ORF">ACFFF7_00275</name>
</gene>
<feature type="compositionally biased region" description="Basic and acidic residues" evidence="1">
    <location>
        <begin position="239"/>
        <end position="261"/>
    </location>
</feature>
<name>A0ABV6PDD3_9SPHN</name>
<evidence type="ECO:0000313" key="3">
    <source>
        <dbReference type="Proteomes" id="UP001589943"/>
    </source>
</evidence>
<proteinExistence type="predicted"/>
<dbReference type="Proteomes" id="UP001589943">
    <property type="component" value="Unassembled WGS sequence"/>
</dbReference>
<accession>A0ABV6PDD3</accession>